<sequence length="128" mass="14485">MQFFQQMRQQGVSPNKFTFIQVIKACAALRTLEDGRLVHKQLIQTGYESDLFVGSSLVDMYAKCGSIEDAWRVFNKMPSQNVVTWSSMILGHVKCGQGQKARGLFEQMQQEGVELDSVTFLGVLKEIF</sequence>
<accession>A0ABP0VSI0</accession>
<evidence type="ECO:0000313" key="3">
    <source>
        <dbReference type="EMBL" id="CAK9257132.1"/>
    </source>
</evidence>
<proteinExistence type="predicted"/>
<dbReference type="InterPro" id="IPR011990">
    <property type="entry name" value="TPR-like_helical_dom_sf"/>
</dbReference>
<evidence type="ECO:0000313" key="4">
    <source>
        <dbReference type="Proteomes" id="UP001497444"/>
    </source>
</evidence>
<keyword evidence="1" id="KW-0677">Repeat</keyword>
<feature type="repeat" description="PPR" evidence="2">
    <location>
        <begin position="50"/>
        <end position="80"/>
    </location>
</feature>
<dbReference type="InterPro" id="IPR002885">
    <property type="entry name" value="PPR_rpt"/>
</dbReference>
<dbReference type="Proteomes" id="UP001497444">
    <property type="component" value="Chromosome 10"/>
</dbReference>
<dbReference type="PANTHER" id="PTHR47926">
    <property type="entry name" value="PENTATRICOPEPTIDE REPEAT-CONTAINING PROTEIN"/>
    <property type="match status" value="1"/>
</dbReference>
<evidence type="ECO:0000256" key="2">
    <source>
        <dbReference type="PROSITE-ProRule" id="PRU00708"/>
    </source>
</evidence>
<feature type="repeat" description="PPR" evidence="2">
    <location>
        <begin position="81"/>
        <end position="115"/>
    </location>
</feature>
<dbReference type="InterPro" id="IPR046960">
    <property type="entry name" value="PPR_At4g14850-like_plant"/>
</dbReference>
<organism evidence="3 4">
    <name type="scientific">Sphagnum jensenii</name>
    <dbReference type="NCBI Taxonomy" id="128206"/>
    <lineage>
        <taxon>Eukaryota</taxon>
        <taxon>Viridiplantae</taxon>
        <taxon>Streptophyta</taxon>
        <taxon>Embryophyta</taxon>
        <taxon>Bryophyta</taxon>
        <taxon>Sphagnophytina</taxon>
        <taxon>Sphagnopsida</taxon>
        <taxon>Sphagnales</taxon>
        <taxon>Sphagnaceae</taxon>
        <taxon>Sphagnum</taxon>
    </lineage>
</organism>
<name>A0ABP0VSI0_9BRYO</name>
<reference evidence="3" key="1">
    <citation type="submission" date="2024-02" db="EMBL/GenBank/DDBJ databases">
        <authorList>
            <consortium name="ELIXIR-Norway"/>
            <consortium name="Elixir Norway"/>
        </authorList>
    </citation>
    <scope>NUCLEOTIDE SEQUENCE</scope>
</reference>
<gene>
    <name evidence="3" type="ORF">CSSPJE1EN1_LOCUS2610</name>
</gene>
<dbReference type="Gene3D" id="1.25.40.10">
    <property type="entry name" value="Tetratricopeptide repeat domain"/>
    <property type="match status" value="1"/>
</dbReference>
<evidence type="ECO:0000256" key="1">
    <source>
        <dbReference type="ARBA" id="ARBA00022737"/>
    </source>
</evidence>
<dbReference type="EMBL" id="OZ020105">
    <property type="protein sequence ID" value="CAK9257132.1"/>
    <property type="molecule type" value="Genomic_DNA"/>
</dbReference>
<evidence type="ECO:0008006" key="5">
    <source>
        <dbReference type="Google" id="ProtNLM"/>
    </source>
</evidence>
<keyword evidence="4" id="KW-1185">Reference proteome</keyword>
<dbReference type="PROSITE" id="PS51375">
    <property type="entry name" value="PPR"/>
    <property type="match status" value="2"/>
</dbReference>
<protein>
    <recommendedName>
        <fullName evidence="5">Pentatricopeptide repeat-containing protein</fullName>
    </recommendedName>
</protein>
<dbReference type="Pfam" id="PF13041">
    <property type="entry name" value="PPR_2"/>
    <property type="match status" value="1"/>
</dbReference>
<dbReference type="NCBIfam" id="TIGR00756">
    <property type="entry name" value="PPR"/>
    <property type="match status" value="2"/>
</dbReference>